<dbReference type="PRINTS" id="PR01415">
    <property type="entry name" value="ANKYRIN"/>
</dbReference>
<feature type="repeat" description="ANK" evidence="3">
    <location>
        <begin position="106"/>
        <end position="138"/>
    </location>
</feature>
<proteinExistence type="predicted"/>
<evidence type="ECO:0000256" key="1">
    <source>
        <dbReference type="ARBA" id="ARBA00022737"/>
    </source>
</evidence>
<feature type="compositionally biased region" description="Basic residues" evidence="4">
    <location>
        <begin position="1"/>
        <end position="11"/>
    </location>
</feature>
<evidence type="ECO:0000256" key="2">
    <source>
        <dbReference type="ARBA" id="ARBA00023043"/>
    </source>
</evidence>
<protein>
    <submittedName>
        <fullName evidence="5">Uncharacterized protein</fullName>
    </submittedName>
</protein>
<dbReference type="AlphaFoldDB" id="A0A6A6IAJ2"/>
<feature type="repeat" description="ANK" evidence="3">
    <location>
        <begin position="72"/>
        <end position="96"/>
    </location>
</feature>
<dbReference type="EMBL" id="ML987198">
    <property type="protein sequence ID" value="KAF2246942.1"/>
    <property type="molecule type" value="Genomic_DNA"/>
</dbReference>
<keyword evidence="2 3" id="KW-0040">ANK repeat</keyword>
<accession>A0A6A6IAJ2</accession>
<keyword evidence="1" id="KW-0677">Repeat</keyword>
<dbReference type="GeneID" id="54577244"/>
<dbReference type="SUPFAM" id="SSF48403">
    <property type="entry name" value="Ankyrin repeat"/>
    <property type="match status" value="1"/>
</dbReference>
<dbReference type="Pfam" id="PF12796">
    <property type="entry name" value="Ank_2"/>
    <property type="match status" value="1"/>
</dbReference>
<dbReference type="SMART" id="SM00248">
    <property type="entry name" value="ANK"/>
    <property type="match status" value="4"/>
</dbReference>
<gene>
    <name evidence="5" type="ORF">BU26DRAFT_431034</name>
</gene>
<dbReference type="PROSITE" id="PS50297">
    <property type="entry name" value="ANK_REP_REGION"/>
    <property type="match status" value="1"/>
</dbReference>
<dbReference type="InterPro" id="IPR002110">
    <property type="entry name" value="Ankyrin_rpt"/>
</dbReference>
<feature type="compositionally biased region" description="Basic and acidic residues" evidence="4">
    <location>
        <begin position="12"/>
        <end position="23"/>
    </location>
</feature>
<evidence type="ECO:0000313" key="5">
    <source>
        <dbReference type="EMBL" id="KAF2246942.1"/>
    </source>
</evidence>
<dbReference type="Gene3D" id="1.25.40.20">
    <property type="entry name" value="Ankyrin repeat-containing domain"/>
    <property type="match status" value="2"/>
</dbReference>
<organism evidence="5 6">
    <name type="scientific">Trematosphaeria pertusa</name>
    <dbReference type="NCBI Taxonomy" id="390896"/>
    <lineage>
        <taxon>Eukaryota</taxon>
        <taxon>Fungi</taxon>
        <taxon>Dikarya</taxon>
        <taxon>Ascomycota</taxon>
        <taxon>Pezizomycotina</taxon>
        <taxon>Dothideomycetes</taxon>
        <taxon>Pleosporomycetidae</taxon>
        <taxon>Pleosporales</taxon>
        <taxon>Massarineae</taxon>
        <taxon>Trematosphaeriaceae</taxon>
        <taxon>Trematosphaeria</taxon>
    </lineage>
</organism>
<name>A0A6A6IAJ2_9PLEO</name>
<dbReference type="Proteomes" id="UP000800094">
    <property type="component" value="Unassembled WGS sequence"/>
</dbReference>
<evidence type="ECO:0000256" key="3">
    <source>
        <dbReference type="PROSITE-ProRule" id="PRU00023"/>
    </source>
</evidence>
<dbReference type="Pfam" id="PF13637">
    <property type="entry name" value="Ank_4"/>
    <property type="match status" value="1"/>
</dbReference>
<evidence type="ECO:0000313" key="6">
    <source>
        <dbReference type="Proteomes" id="UP000800094"/>
    </source>
</evidence>
<reference evidence="5" key="1">
    <citation type="journal article" date="2020" name="Stud. Mycol.">
        <title>101 Dothideomycetes genomes: a test case for predicting lifestyles and emergence of pathogens.</title>
        <authorList>
            <person name="Haridas S."/>
            <person name="Albert R."/>
            <person name="Binder M."/>
            <person name="Bloem J."/>
            <person name="Labutti K."/>
            <person name="Salamov A."/>
            <person name="Andreopoulos B."/>
            <person name="Baker S."/>
            <person name="Barry K."/>
            <person name="Bills G."/>
            <person name="Bluhm B."/>
            <person name="Cannon C."/>
            <person name="Castanera R."/>
            <person name="Culley D."/>
            <person name="Daum C."/>
            <person name="Ezra D."/>
            <person name="Gonzalez J."/>
            <person name="Henrissat B."/>
            <person name="Kuo A."/>
            <person name="Liang C."/>
            <person name="Lipzen A."/>
            <person name="Lutzoni F."/>
            <person name="Magnuson J."/>
            <person name="Mondo S."/>
            <person name="Nolan M."/>
            <person name="Ohm R."/>
            <person name="Pangilinan J."/>
            <person name="Park H.-J."/>
            <person name="Ramirez L."/>
            <person name="Alfaro M."/>
            <person name="Sun H."/>
            <person name="Tritt A."/>
            <person name="Yoshinaga Y."/>
            <person name="Zwiers L.-H."/>
            <person name="Turgeon B."/>
            <person name="Goodwin S."/>
            <person name="Spatafora J."/>
            <person name="Crous P."/>
            <person name="Grigoriev I."/>
        </authorList>
    </citation>
    <scope>NUCLEOTIDE SEQUENCE</scope>
    <source>
        <strain evidence="5">CBS 122368</strain>
    </source>
</reference>
<evidence type="ECO:0000256" key="4">
    <source>
        <dbReference type="SAM" id="MobiDB-lite"/>
    </source>
</evidence>
<dbReference type="PROSITE" id="PS50088">
    <property type="entry name" value="ANK_REPEAT"/>
    <property type="match status" value="2"/>
</dbReference>
<sequence length="159" mass="17064">MARSIAAKKLHKAAESGDRDNAKEALDEGADVNAKGGFFGSAWHAAASNGHREILRLLLDQPGAEPDIKDRSGRTPLWLAAREGFTDMVETLMATGMVDPCSGSITGRNALWWPSSNGHTDVVRLLLKAGVDPHMSCENGMTSLDVAQRNGHLELVSLF</sequence>
<dbReference type="RefSeq" id="XP_033681946.1">
    <property type="nucleotide sequence ID" value="XM_033823914.1"/>
</dbReference>
<dbReference type="InterPro" id="IPR036770">
    <property type="entry name" value="Ankyrin_rpt-contain_sf"/>
</dbReference>
<dbReference type="OrthoDB" id="5596414at2759"/>
<dbReference type="PANTHER" id="PTHR24198:SF165">
    <property type="entry name" value="ANKYRIN REPEAT-CONTAINING PROTEIN-RELATED"/>
    <property type="match status" value="1"/>
</dbReference>
<keyword evidence="6" id="KW-1185">Reference proteome</keyword>
<dbReference type="PANTHER" id="PTHR24198">
    <property type="entry name" value="ANKYRIN REPEAT AND PROTEIN KINASE DOMAIN-CONTAINING PROTEIN"/>
    <property type="match status" value="1"/>
</dbReference>
<feature type="region of interest" description="Disordered" evidence="4">
    <location>
        <begin position="1"/>
        <end position="23"/>
    </location>
</feature>